<proteinExistence type="predicted"/>
<dbReference type="SUPFAM" id="SSF55979">
    <property type="entry name" value="DNA clamp"/>
    <property type="match status" value="1"/>
</dbReference>
<organism evidence="2 3">
    <name type="scientific">Tetrabaena socialis</name>
    <dbReference type="NCBI Taxonomy" id="47790"/>
    <lineage>
        <taxon>Eukaryota</taxon>
        <taxon>Viridiplantae</taxon>
        <taxon>Chlorophyta</taxon>
        <taxon>core chlorophytes</taxon>
        <taxon>Chlorophyceae</taxon>
        <taxon>CS clade</taxon>
        <taxon>Chlamydomonadales</taxon>
        <taxon>Tetrabaenaceae</taxon>
        <taxon>Tetrabaena</taxon>
    </lineage>
</organism>
<evidence type="ECO:0008006" key="4">
    <source>
        <dbReference type="Google" id="ProtNLM"/>
    </source>
</evidence>
<dbReference type="Gene3D" id="3.70.10.10">
    <property type="match status" value="1"/>
</dbReference>
<accession>A0A2J8AF24</accession>
<keyword evidence="3" id="KW-1185">Reference proteome</keyword>
<feature type="region of interest" description="Disordered" evidence="1">
    <location>
        <begin position="212"/>
        <end position="286"/>
    </location>
</feature>
<reference evidence="2 3" key="1">
    <citation type="journal article" date="2017" name="Mol. Biol. Evol.">
        <title>The 4-celled Tetrabaena socialis nuclear genome reveals the essential components for genetic control of cell number at the origin of multicellularity in the volvocine lineage.</title>
        <authorList>
            <person name="Featherston J."/>
            <person name="Arakaki Y."/>
            <person name="Hanschen E.R."/>
            <person name="Ferris P.J."/>
            <person name="Michod R.E."/>
            <person name="Olson B.J.S.C."/>
            <person name="Nozaki H."/>
            <person name="Durand P.M."/>
        </authorList>
    </citation>
    <scope>NUCLEOTIDE SEQUENCE [LARGE SCALE GENOMIC DNA]</scope>
    <source>
        <strain evidence="2 3">NIES-571</strain>
    </source>
</reference>
<comment type="caution">
    <text evidence="2">The sequence shown here is derived from an EMBL/GenBank/DDBJ whole genome shotgun (WGS) entry which is preliminary data.</text>
</comment>
<evidence type="ECO:0000256" key="1">
    <source>
        <dbReference type="SAM" id="MobiDB-lite"/>
    </source>
</evidence>
<evidence type="ECO:0000313" key="2">
    <source>
        <dbReference type="EMBL" id="PNH11096.1"/>
    </source>
</evidence>
<dbReference type="OrthoDB" id="541272at2759"/>
<dbReference type="AlphaFoldDB" id="A0A2J8AF24"/>
<protein>
    <recommendedName>
        <fullName evidence="4">Proliferating cell nuclear antigen</fullName>
    </recommendedName>
</protein>
<dbReference type="EMBL" id="PGGS01000038">
    <property type="protein sequence ID" value="PNH11096.1"/>
    <property type="molecule type" value="Genomic_DNA"/>
</dbReference>
<evidence type="ECO:0000313" key="3">
    <source>
        <dbReference type="Proteomes" id="UP000236333"/>
    </source>
</evidence>
<sequence length="286" mass="29192">MQTSLTAFNRFHWRSGGGRNYVLNLSVSEADEESLVLEVKAAAGGLTKCTRHAIALLTPATDVPATSVDGSSFAFSSGALFEGSSPRCSQRCVSSVGGSDSLVLADVKSSGCDEVALTLAQESLVLSGRAGDNCSELRVALEGVQGGALSLMAEQGPVRAAFKARHLLRLAALCGEASSLLLQLGLDTPLSATFKLQGGGVVQVFTAPVADDEEADREGDGGVKVAKAQAKGAKKEAKRTRAAGSGGEGSEVAGHGSWRGGCDEGDEGAVAYERGASEDEGDGGKW</sequence>
<dbReference type="Proteomes" id="UP000236333">
    <property type="component" value="Unassembled WGS sequence"/>
</dbReference>
<gene>
    <name evidence="2" type="ORF">TSOC_002075</name>
</gene>
<dbReference type="InterPro" id="IPR046938">
    <property type="entry name" value="DNA_clamp_sf"/>
</dbReference>
<name>A0A2J8AF24_9CHLO</name>